<protein>
    <recommendedName>
        <fullName evidence="5">Type II secretion system protein GspG C-terminal domain-containing protein</fullName>
    </recommendedName>
</protein>
<accession>A0A2H0BGP2</accession>
<evidence type="ECO:0000256" key="2">
    <source>
        <dbReference type="SAM" id="Phobius"/>
    </source>
</evidence>
<evidence type="ECO:0000313" key="3">
    <source>
        <dbReference type="EMBL" id="PIP56739.1"/>
    </source>
</evidence>
<dbReference type="NCBIfam" id="TIGR02532">
    <property type="entry name" value="IV_pilin_GFxxxE"/>
    <property type="match status" value="1"/>
</dbReference>
<sequence length="166" mass="18464">MPKRKSHGFTLIELLVVIVIIGLLAGIGIASFQGSLQNARTAKRLSDLKEINDALKRFYIDHGLYPVSGGGTGPWDGLYTNWGDSTPDWIPGLVPDYLEFLPRDPRNHTDPTQQYIYRSNDGSSYKLLSHVPEDCTGVVAKHPELNDPVRVCWAYGYSTPDVLATY</sequence>
<keyword evidence="1" id="KW-0488">Methylation</keyword>
<evidence type="ECO:0000256" key="1">
    <source>
        <dbReference type="ARBA" id="ARBA00022481"/>
    </source>
</evidence>
<dbReference type="InterPro" id="IPR012902">
    <property type="entry name" value="N_methyl_site"/>
</dbReference>
<reference evidence="3 4" key="1">
    <citation type="submission" date="2017-09" db="EMBL/GenBank/DDBJ databases">
        <title>Depth-based differentiation of microbial function through sediment-hosted aquifers and enrichment of novel symbionts in the deep terrestrial subsurface.</title>
        <authorList>
            <person name="Probst A.J."/>
            <person name="Ladd B."/>
            <person name="Jarett J.K."/>
            <person name="Geller-Mcgrath D.E."/>
            <person name="Sieber C.M."/>
            <person name="Emerson J.B."/>
            <person name="Anantharaman K."/>
            <person name="Thomas B.C."/>
            <person name="Malmstrom R."/>
            <person name="Stieglmeier M."/>
            <person name="Klingl A."/>
            <person name="Woyke T."/>
            <person name="Ryan C.M."/>
            <person name="Banfield J.F."/>
        </authorList>
    </citation>
    <scope>NUCLEOTIDE SEQUENCE [LARGE SCALE GENOMIC DNA]</scope>
    <source>
        <strain evidence="3">CG22_combo_CG10-13_8_21_14_all_39_12</strain>
    </source>
</reference>
<name>A0A2H0BGP2_UNCKA</name>
<keyword evidence="2" id="KW-0472">Membrane</keyword>
<dbReference type="InterPro" id="IPR045584">
    <property type="entry name" value="Pilin-like"/>
</dbReference>
<organism evidence="3 4">
    <name type="scientific">candidate division WWE3 bacterium CG22_combo_CG10-13_8_21_14_all_39_12</name>
    <dbReference type="NCBI Taxonomy" id="1975094"/>
    <lineage>
        <taxon>Bacteria</taxon>
        <taxon>Katanobacteria</taxon>
    </lineage>
</organism>
<dbReference type="GO" id="GO:0015628">
    <property type="term" value="P:protein secretion by the type II secretion system"/>
    <property type="evidence" value="ECO:0007669"/>
    <property type="project" value="InterPro"/>
</dbReference>
<dbReference type="PROSITE" id="PS00409">
    <property type="entry name" value="PROKAR_NTER_METHYL"/>
    <property type="match status" value="1"/>
</dbReference>
<dbReference type="EMBL" id="PCSU01000020">
    <property type="protein sequence ID" value="PIP56739.1"/>
    <property type="molecule type" value="Genomic_DNA"/>
</dbReference>
<evidence type="ECO:0008006" key="5">
    <source>
        <dbReference type="Google" id="ProtNLM"/>
    </source>
</evidence>
<dbReference type="GO" id="GO:0015627">
    <property type="term" value="C:type II protein secretion system complex"/>
    <property type="evidence" value="ECO:0007669"/>
    <property type="project" value="InterPro"/>
</dbReference>
<gene>
    <name evidence="3" type="ORF">COX05_01495</name>
</gene>
<dbReference type="Gene3D" id="3.30.700.10">
    <property type="entry name" value="Glycoprotein, Type 4 Pilin"/>
    <property type="match status" value="1"/>
</dbReference>
<dbReference type="PANTHER" id="PTHR30093">
    <property type="entry name" value="GENERAL SECRETION PATHWAY PROTEIN G"/>
    <property type="match status" value="1"/>
</dbReference>
<comment type="caution">
    <text evidence="3">The sequence shown here is derived from an EMBL/GenBank/DDBJ whole genome shotgun (WGS) entry which is preliminary data.</text>
</comment>
<dbReference type="SUPFAM" id="SSF54523">
    <property type="entry name" value="Pili subunits"/>
    <property type="match status" value="1"/>
</dbReference>
<keyword evidence="2" id="KW-1133">Transmembrane helix</keyword>
<dbReference type="InterPro" id="IPR000983">
    <property type="entry name" value="Bac_GSPG_pilin"/>
</dbReference>
<evidence type="ECO:0000313" key="4">
    <source>
        <dbReference type="Proteomes" id="UP000228495"/>
    </source>
</evidence>
<dbReference type="Proteomes" id="UP000228495">
    <property type="component" value="Unassembled WGS sequence"/>
</dbReference>
<dbReference type="AlphaFoldDB" id="A0A2H0BGP2"/>
<feature type="transmembrane region" description="Helical" evidence="2">
    <location>
        <begin position="12"/>
        <end position="32"/>
    </location>
</feature>
<dbReference type="Pfam" id="PF07963">
    <property type="entry name" value="N_methyl"/>
    <property type="match status" value="1"/>
</dbReference>
<dbReference type="PRINTS" id="PR00813">
    <property type="entry name" value="BCTERIALGSPG"/>
</dbReference>
<proteinExistence type="predicted"/>
<keyword evidence="2" id="KW-0812">Transmembrane</keyword>